<dbReference type="InterPro" id="IPR008979">
    <property type="entry name" value="Galactose-bd-like_sf"/>
</dbReference>
<keyword evidence="4" id="KW-0378">Hydrolase</keyword>
<dbReference type="InterPro" id="IPR000421">
    <property type="entry name" value="FA58C"/>
</dbReference>
<evidence type="ECO:0000313" key="4">
    <source>
        <dbReference type="EMBL" id="NYI66689.1"/>
    </source>
</evidence>
<feature type="region of interest" description="Disordered" evidence="1">
    <location>
        <begin position="1199"/>
        <end position="1220"/>
    </location>
</feature>
<dbReference type="InterPro" id="IPR049314">
    <property type="entry name" value="GH101_dom-5"/>
</dbReference>
<name>A0A7Z0A954_9MICO</name>
<dbReference type="Gene3D" id="2.60.120.260">
    <property type="entry name" value="Galactose-binding domain-like"/>
    <property type="match status" value="3"/>
</dbReference>
<gene>
    <name evidence="4" type="ORF">BJY26_000995</name>
</gene>
<dbReference type="InterPro" id="IPR014718">
    <property type="entry name" value="GH-type_carb-bd"/>
</dbReference>
<dbReference type="InterPro" id="IPR013780">
    <property type="entry name" value="Glyco_hydro_b"/>
</dbReference>
<accession>A0A7Z0A954</accession>
<dbReference type="GO" id="GO:0033926">
    <property type="term" value="F:endo-alpha-N-acetylgalactosaminidase activity"/>
    <property type="evidence" value="ECO:0007669"/>
    <property type="project" value="UniProtKB-EC"/>
</dbReference>
<dbReference type="EMBL" id="JACBZP010000001">
    <property type="protein sequence ID" value="NYI66689.1"/>
    <property type="molecule type" value="Genomic_DNA"/>
</dbReference>
<feature type="region of interest" description="Disordered" evidence="1">
    <location>
        <begin position="1335"/>
        <end position="1354"/>
    </location>
</feature>
<protein>
    <submittedName>
        <fullName evidence="4">Endo-alpha-N-acetylgalactosaminidase</fullName>
        <ecNumber evidence="4">3.2.1.97</ecNumber>
    </submittedName>
</protein>
<feature type="compositionally biased region" description="Polar residues" evidence="1">
    <location>
        <begin position="1199"/>
        <end position="1210"/>
    </location>
</feature>
<dbReference type="SUPFAM" id="SSF49785">
    <property type="entry name" value="Galactose-binding domain-like"/>
    <property type="match status" value="1"/>
</dbReference>
<organism evidence="4 5">
    <name type="scientific">Spelaeicoccus albus</name>
    <dbReference type="NCBI Taxonomy" id="1280376"/>
    <lineage>
        <taxon>Bacteria</taxon>
        <taxon>Bacillati</taxon>
        <taxon>Actinomycetota</taxon>
        <taxon>Actinomycetes</taxon>
        <taxon>Micrococcales</taxon>
        <taxon>Brevibacteriaceae</taxon>
        <taxon>Spelaeicoccus</taxon>
    </lineage>
</organism>
<evidence type="ECO:0000256" key="1">
    <source>
        <dbReference type="SAM" id="MobiDB-lite"/>
    </source>
</evidence>
<reference evidence="4 5" key="1">
    <citation type="submission" date="2020-07" db="EMBL/GenBank/DDBJ databases">
        <title>Sequencing the genomes of 1000 actinobacteria strains.</title>
        <authorList>
            <person name="Klenk H.-P."/>
        </authorList>
    </citation>
    <scope>NUCLEOTIDE SEQUENCE [LARGE SCALE GENOMIC DNA]</scope>
    <source>
        <strain evidence="4 5">DSM 26341</strain>
    </source>
</reference>
<dbReference type="Pfam" id="PF18080">
    <property type="entry name" value="Gal_mutarotas_3"/>
    <property type="match status" value="1"/>
</dbReference>
<dbReference type="Gene3D" id="2.60.40.1180">
    <property type="entry name" value="Golgi alpha-mannosidase II"/>
    <property type="match status" value="1"/>
</dbReference>
<keyword evidence="4" id="KW-0326">Glycosidase</keyword>
<evidence type="ECO:0000256" key="2">
    <source>
        <dbReference type="SAM" id="SignalP"/>
    </source>
</evidence>
<dbReference type="Pfam" id="PF00754">
    <property type="entry name" value="F5_F8_type_C"/>
    <property type="match status" value="1"/>
</dbReference>
<dbReference type="InterPro" id="IPR025706">
    <property type="entry name" value="Endoa_GalNAc"/>
</dbReference>
<dbReference type="Gene3D" id="2.70.98.10">
    <property type="match status" value="1"/>
</dbReference>
<dbReference type="CDD" id="cd14244">
    <property type="entry name" value="GH_101_like"/>
    <property type="match status" value="1"/>
</dbReference>
<evidence type="ECO:0000313" key="5">
    <source>
        <dbReference type="Proteomes" id="UP000539111"/>
    </source>
</evidence>
<dbReference type="InterPro" id="IPR040502">
    <property type="entry name" value="GH101_dom-6"/>
</dbReference>
<dbReference type="Pfam" id="PF12905">
    <property type="entry name" value="Glyco_hydro_101"/>
    <property type="match status" value="1"/>
</dbReference>
<comment type="caution">
    <text evidence="4">The sequence shown here is derived from an EMBL/GenBank/DDBJ whole genome shotgun (WGS) entry which is preliminary data.</text>
</comment>
<keyword evidence="2" id="KW-0732">Signal</keyword>
<dbReference type="EC" id="3.2.1.97" evidence="4"/>
<dbReference type="Pfam" id="PF21466">
    <property type="entry name" value="GH101_dom-5"/>
    <property type="match status" value="1"/>
</dbReference>
<dbReference type="Proteomes" id="UP000539111">
    <property type="component" value="Unassembled WGS sequence"/>
</dbReference>
<feature type="chain" id="PRO_5031148353" evidence="2">
    <location>
        <begin position="41"/>
        <end position="1354"/>
    </location>
</feature>
<dbReference type="Pfam" id="PF17974">
    <property type="entry name" value="GalBD_like"/>
    <property type="match status" value="1"/>
</dbReference>
<dbReference type="Gene3D" id="3.20.20.80">
    <property type="entry name" value="Glycosidases"/>
    <property type="match status" value="1"/>
</dbReference>
<keyword evidence="5" id="KW-1185">Reference proteome</keyword>
<dbReference type="InterPro" id="IPR018905">
    <property type="entry name" value="A-galactase_NEW3"/>
</dbReference>
<dbReference type="InterPro" id="IPR035364">
    <property type="entry name" value="Beta_sandwich_GH101"/>
</dbReference>
<dbReference type="InterPro" id="IPR040633">
    <property type="entry name" value="Gal_mutarotas_3"/>
</dbReference>
<dbReference type="Pfam" id="PF17451">
    <property type="entry name" value="Glyco_hyd_101C"/>
    <property type="match status" value="1"/>
</dbReference>
<dbReference type="Pfam" id="PF10633">
    <property type="entry name" value="NPCBM_assoc"/>
    <property type="match status" value="1"/>
</dbReference>
<feature type="signal peptide" evidence="2">
    <location>
        <begin position="1"/>
        <end position="40"/>
    </location>
</feature>
<feature type="domain" description="F5/8 type C" evidence="3">
    <location>
        <begin position="1175"/>
        <end position="1333"/>
    </location>
</feature>
<sequence>MSRNSSSRPHFRDLRRLSAAAAMLAMTATGIVAVAQPATAVTSDPVAPDHPAAVATIRSGHGLTVAVGKGFPQIVSYDIAGRTLGGQPEQLTDFAINGKDYRATTSSRISRSRVTYKSTFKDFPGVSIISSIKATRSNTVKFEITRISGPKAGSIDQIAIPDQSLVSVDSTDAKSTLARTKISTDSTTTADEIIPIDASAHVDEKPVGSPYGFVNTSHIAAGIMTNATDDSKQDNNDNWNTRLQTQIVDAGNKARRAELSVGNWTWAPQGAIARSVKHYKLPTATVVLAGDLNRSGSVTWQDAAIAYRKNMSAPLGSKRVPDRVVQHIPFNFASQATNPFLKTLDNVKRISMSTDNLGQWVLEKGYANEGHDSGHPDYGNDFNVRAGGLKDLRTLTNEGAKYNADIAVHVNATEAYPQAKTFTDRMIKGQSLGWDWLNQAYHIDQRYDLGSGNIIQRFKQLKKQAPGIKTVYIDAYYSSGWLADELADQLHRMGFEVATEWAYKFEGNSIWSHWANDKNYGGATNKGINSNIIRFIENSDADIWNTDKLLGGSDIKEFEGWTGQNNWNTFYENIWKNNLPTKFLQHYQLLNWKPGTSARLTGGVSVAKNDGVREISMGDAVVLKGDKYLLPWGDTSKPAGTTSPSRADKMYYYNPDGGPATFDLTRQFRRTHAFKLYKLTDQGRVSVGVIHAHHGTVTLDGDKGQPYVLAPAHDKAPHRSADYGQGTLIKDPGFNAGSLRDWSGTGGAKIATTDNGDNVARLGTTASGIHQMIRGLTPGKQYTLSANIAIGPKAKRSTTLGVDTGKHSPLRRGSRVFDEANTFDVTPAKNYMASDAKKGTYSQRASVTFTAPRSGHVLVGVSAAAGRAPVTIDDVRVMPNVPKTSVGNSTTVVDEDFEGNQPGWGPFVKGAAGGTNDPRTSYSELHAPYSQKTWKNSHAPYDSGTVDGKAVDDVLDGKHSLKSHEENKGLVYRTTPSSVPLKSGHSYRVSFKYQTNVAGQWQWITGSDSVSGGKLTTTELKHTALPVALKTTKLTQTVTAGCGDDTWVGLKKVGGAHGADFVMDDFTVTDLGKTEGGTACAAMGVPASAQLNPGTPMGYTTSFTNHETTAATNVAMTLGKLPDGWKAEVADKDGNLFDSVAPGRTVKTKWLVTPPKSAAGESAALAPATTYFNKCATKTVGANSAVEVTKRAVVPPASITATADSENSSPERPVTNVLDGDPGTLWHTNYTGSIADYPHWVTFKLDGTSTLDGFGYQDRQSGGDNGKVKDYTVSVSRDGKTWTEVASGTLKDASDMQVIDFDPVQAKYVKFTATNALNGLQYASAAEMRAYGTTANVPTGYAPGKRGADKPCTP</sequence>
<evidence type="ECO:0000259" key="3">
    <source>
        <dbReference type="PROSITE" id="PS50022"/>
    </source>
</evidence>
<dbReference type="PROSITE" id="PS50022">
    <property type="entry name" value="FA58C_3"/>
    <property type="match status" value="1"/>
</dbReference>
<proteinExistence type="predicted"/>
<dbReference type="GO" id="GO:0030246">
    <property type="term" value="F:carbohydrate binding"/>
    <property type="evidence" value="ECO:0007669"/>
    <property type="project" value="InterPro"/>
</dbReference>